<proteinExistence type="inferred from homology"/>
<dbReference type="PROSITE" id="PS50225">
    <property type="entry name" value="SOCS"/>
    <property type="match status" value="1"/>
</dbReference>
<comment type="similarity">
    <text evidence="2">Belongs to the SPSB family.</text>
</comment>
<keyword evidence="3" id="KW-0963">Cytoplasm</keyword>
<comment type="subcellular location">
    <subcellularLocation>
        <location evidence="1">Cytoplasm</location>
    </subcellularLocation>
</comment>
<dbReference type="SUPFAM" id="SSF158235">
    <property type="entry name" value="SOCS box-like"/>
    <property type="match status" value="1"/>
</dbReference>
<name>A0ABD0Y9S9_9HEMI</name>
<dbReference type="InterPro" id="IPR003877">
    <property type="entry name" value="SPRY_dom"/>
</dbReference>
<feature type="domain" description="SOCS box" evidence="5">
    <location>
        <begin position="114"/>
        <end position="152"/>
    </location>
</feature>
<evidence type="ECO:0000259" key="5">
    <source>
        <dbReference type="PROSITE" id="PS50225"/>
    </source>
</evidence>
<dbReference type="InterPro" id="IPR043136">
    <property type="entry name" value="B30.2/SPRY_sf"/>
</dbReference>
<dbReference type="InterPro" id="IPR013320">
    <property type="entry name" value="ConA-like_dom_sf"/>
</dbReference>
<evidence type="ECO:0000256" key="3">
    <source>
        <dbReference type="ARBA" id="ARBA00022490"/>
    </source>
</evidence>
<dbReference type="SUPFAM" id="SSF49899">
    <property type="entry name" value="Concanavalin A-like lectins/glucanases"/>
    <property type="match status" value="1"/>
</dbReference>
<dbReference type="PROSITE" id="PS50188">
    <property type="entry name" value="B302_SPRY"/>
    <property type="match status" value="1"/>
</dbReference>
<gene>
    <name evidence="6" type="ORF">AAG570_001881</name>
</gene>
<reference evidence="6 7" key="1">
    <citation type="submission" date="2024-07" db="EMBL/GenBank/DDBJ databases">
        <title>Chromosome-level genome assembly of the water stick insect Ranatra chinensis (Heteroptera: Nepidae).</title>
        <authorList>
            <person name="Liu X."/>
        </authorList>
    </citation>
    <scope>NUCLEOTIDE SEQUENCE [LARGE SCALE GENOMIC DNA]</scope>
    <source>
        <strain evidence="6">Cailab_2021Rc</strain>
        <tissue evidence="6">Muscle</tissue>
    </source>
</reference>
<dbReference type="Gene3D" id="2.60.120.920">
    <property type="match status" value="1"/>
</dbReference>
<evidence type="ECO:0008006" key="8">
    <source>
        <dbReference type="Google" id="ProtNLM"/>
    </source>
</evidence>
<sequence>MFGVGTDRARLHANRFVDLLGEDTNSWGLSHKGFLYHSGVHTPYTRPFRENIATTVGILFDGVAGTLTYFKDGVSLGVAFRDLHLVREPLYPIVSSTAAMSEMVLVRTKRDFVNLQDRCRAVITSRVKSSSDLDGLNLPFQLKRYLAESLIRPSKVRVNYYFLDF</sequence>
<organism evidence="6 7">
    <name type="scientific">Ranatra chinensis</name>
    <dbReference type="NCBI Taxonomy" id="642074"/>
    <lineage>
        <taxon>Eukaryota</taxon>
        <taxon>Metazoa</taxon>
        <taxon>Ecdysozoa</taxon>
        <taxon>Arthropoda</taxon>
        <taxon>Hexapoda</taxon>
        <taxon>Insecta</taxon>
        <taxon>Pterygota</taxon>
        <taxon>Neoptera</taxon>
        <taxon>Paraneoptera</taxon>
        <taxon>Hemiptera</taxon>
        <taxon>Heteroptera</taxon>
        <taxon>Panheteroptera</taxon>
        <taxon>Nepomorpha</taxon>
        <taxon>Nepidae</taxon>
        <taxon>Ranatrinae</taxon>
        <taxon>Ranatra</taxon>
    </lineage>
</organism>
<evidence type="ECO:0000259" key="4">
    <source>
        <dbReference type="PROSITE" id="PS50188"/>
    </source>
</evidence>
<accession>A0ABD0Y9S9</accession>
<comment type="caution">
    <text evidence="6">The sequence shown here is derived from an EMBL/GenBank/DDBJ whole genome shotgun (WGS) entry which is preliminary data.</text>
</comment>
<dbReference type="InterPro" id="IPR001496">
    <property type="entry name" value="SOCS_box"/>
</dbReference>
<dbReference type="InterPro" id="IPR050672">
    <property type="entry name" value="FBXO45-Fsn/SPSB_families"/>
</dbReference>
<dbReference type="PANTHER" id="PTHR12245:SF12">
    <property type="entry name" value="SPRY DOMAIN-CONTAINING SOCS BOX PROTEIN 3"/>
    <property type="match status" value="1"/>
</dbReference>
<evidence type="ECO:0000256" key="1">
    <source>
        <dbReference type="ARBA" id="ARBA00004496"/>
    </source>
</evidence>
<dbReference type="EMBL" id="JBFDAA010000011">
    <property type="protein sequence ID" value="KAL1124111.1"/>
    <property type="molecule type" value="Genomic_DNA"/>
</dbReference>
<dbReference type="InterPro" id="IPR036036">
    <property type="entry name" value="SOCS_box-like_dom_sf"/>
</dbReference>
<evidence type="ECO:0000256" key="2">
    <source>
        <dbReference type="ARBA" id="ARBA00010910"/>
    </source>
</evidence>
<dbReference type="AlphaFoldDB" id="A0ABD0Y9S9"/>
<dbReference type="GO" id="GO:0005737">
    <property type="term" value="C:cytoplasm"/>
    <property type="evidence" value="ECO:0007669"/>
    <property type="project" value="UniProtKB-SubCell"/>
</dbReference>
<dbReference type="Pfam" id="PF00622">
    <property type="entry name" value="SPRY"/>
    <property type="match status" value="1"/>
</dbReference>
<evidence type="ECO:0000313" key="7">
    <source>
        <dbReference type="Proteomes" id="UP001558652"/>
    </source>
</evidence>
<protein>
    <recommendedName>
        <fullName evidence="8">SPRY domain-containing SOCS box protein 3</fullName>
    </recommendedName>
</protein>
<keyword evidence="7" id="KW-1185">Reference proteome</keyword>
<feature type="domain" description="B30.2/SPRY" evidence="4">
    <location>
        <begin position="1"/>
        <end position="112"/>
    </location>
</feature>
<dbReference type="InterPro" id="IPR001870">
    <property type="entry name" value="B30.2/SPRY"/>
</dbReference>
<dbReference type="PANTHER" id="PTHR12245">
    <property type="entry name" value="SPRY DOMAIN CONTAINING SOCS BOX PROTEIN"/>
    <property type="match status" value="1"/>
</dbReference>
<evidence type="ECO:0000313" key="6">
    <source>
        <dbReference type="EMBL" id="KAL1124111.1"/>
    </source>
</evidence>
<dbReference type="Proteomes" id="UP001558652">
    <property type="component" value="Unassembled WGS sequence"/>
</dbReference>